<dbReference type="PANTHER" id="PTHR30509:SF9">
    <property type="entry name" value="MULTIDRUG RESISTANCE PROTEIN MDTO"/>
    <property type="match status" value="1"/>
</dbReference>
<feature type="transmembrane region" description="Helical" evidence="7">
    <location>
        <begin position="21"/>
        <end position="43"/>
    </location>
</feature>
<evidence type="ECO:0000256" key="1">
    <source>
        <dbReference type="ARBA" id="ARBA00004651"/>
    </source>
</evidence>
<evidence type="ECO:0000256" key="5">
    <source>
        <dbReference type="ARBA" id="ARBA00023136"/>
    </source>
</evidence>
<feature type="transmembrane region" description="Helical" evidence="7">
    <location>
        <begin position="73"/>
        <end position="90"/>
    </location>
</feature>
<feature type="domain" description="Integral membrane bound transporter" evidence="8">
    <location>
        <begin position="36"/>
        <end position="156"/>
    </location>
</feature>
<keyword evidence="4 7" id="KW-1133">Transmembrane helix</keyword>
<evidence type="ECO:0000256" key="6">
    <source>
        <dbReference type="ARBA" id="ARBA00043993"/>
    </source>
</evidence>
<dbReference type="Proteomes" id="UP000239480">
    <property type="component" value="Unassembled WGS sequence"/>
</dbReference>
<comment type="similarity">
    <text evidence="6">Belongs to the YccS/YhfK family.</text>
</comment>
<sequence>MGSVFNQAVEKFRWHHEGSEAIRLGVQGAVAAATSLILMRSLALPEEFLAVLSAVFILSTNTDESVGAGMHRIAATLVGSLIGLLCLWLLPRHWGTVSALATTVFLLNAISVVRPSWQYGTVAAIALSLGHPENVVDVSIDRGVAILIGVGVGIAVSILVWPDRAKARFVRHRRAALAALSERLAQVLKASSSNCNTVAAEADRRYRQEFDRAATAAEEMRLGSIAGANDQIQHLRRVYNSIVIIDRAVEEGWTADEGTRQKMEGICDALLKLADGEHAELPVSPDLGQVEEADDPEAIHNAVLDFGLAELVTESRKLTEAIT</sequence>
<dbReference type="InterPro" id="IPR049453">
    <property type="entry name" value="Memb_transporter_dom"/>
</dbReference>
<proteinExistence type="inferred from homology"/>
<dbReference type="GO" id="GO:0005886">
    <property type="term" value="C:plasma membrane"/>
    <property type="evidence" value="ECO:0007669"/>
    <property type="project" value="UniProtKB-SubCell"/>
</dbReference>
<comment type="subcellular location">
    <subcellularLocation>
        <location evidence="1">Cell membrane</location>
        <topology evidence="1">Multi-pass membrane protein</topology>
    </subcellularLocation>
</comment>
<organism evidence="9 10">
    <name type="scientific">Aliiruegeria haliotis</name>
    <dbReference type="NCBI Taxonomy" id="1280846"/>
    <lineage>
        <taxon>Bacteria</taxon>
        <taxon>Pseudomonadati</taxon>
        <taxon>Pseudomonadota</taxon>
        <taxon>Alphaproteobacteria</taxon>
        <taxon>Rhodobacterales</taxon>
        <taxon>Roseobacteraceae</taxon>
        <taxon>Aliiruegeria</taxon>
    </lineage>
</organism>
<reference evidence="9 10" key="1">
    <citation type="submission" date="2018-03" db="EMBL/GenBank/DDBJ databases">
        <title>Genomic Encyclopedia of Archaeal and Bacterial Type Strains, Phase II (KMG-II): from individual species to whole genera.</title>
        <authorList>
            <person name="Goeker M."/>
        </authorList>
    </citation>
    <scope>NUCLEOTIDE SEQUENCE [LARGE SCALE GENOMIC DNA]</scope>
    <source>
        <strain evidence="9 10">DSM 29328</strain>
    </source>
</reference>
<evidence type="ECO:0000256" key="3">
    <source>
        <dbReference type="ARBA" id="ARBA00022692"/>
    </source>
</evidence>
<keyword evidence="2" id="KW-1003">Cell membrane</keyword>
<evidence type="ECO:0000259" key="8">
    <source>
        <dbReference type="Pfam" id="PF13515"/>
    </source>
</evidence>
<comment type="caution">
    <text evidence="9">The sequence shown here is derived from an EMBL/GenBank/DDBJ whole genome shotgun (WGS) entry which is preliminary data.</text>
</comment>
<feature type="transmembrane region" description="Helical" evidence="7">
    <location>
        <begin position="143"/>
        <end position="161"/>
    </location>
</feature>
<dbReference type="AlphaFoldDB" id="A0A2T0RLV7"/>
<evidence type="ECO:0000313" key="9">
    <source>
        <dbReference type="EMBL" id="PRY22158.1"/>
    </source>
</evidence>
<name>A0A2T0RLV7_9RHOB</name>
<dbReference type="EMBL" id="PVTD01000007">
    <property type="protein sequence ID" value="PRY22158.1"/>
    <property type="molecule type" value="Genomic_DNA"/>
</dbReference>
<dbReference type="OrthoDB" id="7843322at2"/>
<accession>A0A2T0RLV7</accession>
<feature type="transmembrane region" description="Helical" evidence="7">
    <location>
        <begin position="97"/>
        <end position="117"/>
    </location>
</feature>
<dbReference type="PANTHER" id="PTHR30509">
    <property type="entry name" value="P-HYDROXYBENZOIC ACID EFFLUX PUMP SUBUNIT-RELATED"/>
    <property type="match status" value="1"/>
</dbReference>
<keyword evidence="10" id="KW-1185">Reference proteome</keyword>
<evidence type="ECO:0000256" key="4">
    <source>
        <dbReference type="ARBA" id="ARBA00022989"/>
    </source>
</evidence>
<dbReference type="RefSeq" id="WP_106205928.1">
    <property type="nucleotide sequence ID" value="NZ_PVTD01000007.1"/>
</dbReference>
<protein>
    <submittedName>
        <fullName evidence="9">Fusaric acid resistance family protein</fullName>
    </submittedName>
</protein>
<keyword evidence="5 7" id="KW-0472">Membrane</keyword>
<keyword evidence="3 7" id="KW-0812">Transmembrane</keyword>
<evidence type="ECO:0000313" key="10">
    <source>
        <dbReference type="Proteomes" id="UP000239480"/>
    </source>
</evidence>
<dbReference type="Pfam" id="PF13515">
    <property type="entry name" value="FUSC_2"/>
    <property type="match status" value="1"/>
</dbReference>
<gene>
    <name evidence="9" type="ORF">CLV78_10782</name>
</gene>
<evidence type="ECO:0000256" key="7">
    <source>
        <dbReference type="SAM" id="Phobius"/>
    </source>
</evidence>
<evidence type="ECO:0000256" key="2">
    <source>
        <dbReference type="ARBA" id="ARBA00022475"/>
    </source>
</evidence>